<evidence type="ECO:0000256" key="3">
    <source>
        <dbReference type="PROSITE-ProRule" id="PRU10007"/>
    </source>
</evidence>
<gene>
    <name evidence="6" type="ORF">CH364_13960</name>
</gene>
<evidence type="ECO:0000256" key="2">
    <source>
        <dbReference type="ARBA" id="ARBA00023002"/>
    </source>
</evidence>
<dbReference type="InterPro" id="IPR016161">
    <property type="entry name" value="Ald_DH/histidinol_DH"/>
</dbReference>
<dbReference type="Gene3D" id="3.40.605.10">
    <property type="entry name" value="Aldehyde Dehydrogenase, Chain A, domain 1"/>
    <property type="match status" value="1"/>
</dbReference>
<feature type="active site" evidence="3">
    <location>
        <position position="251"/>
    </location>
</feature>
<evidence type="ECO:0000313" key="7">
    <source>
        <dbReference type="Proteomes" id="UP000232145"/>
    </source>
</evidence>
<comment type="caution">
    <text evidence="6">The sequence shown here is derived from an EMBL/GenBank/DDBJ whole genome shotgun (WGS) entry which is preliminary data.</text>
</comment>
<proteinExistence type="inferred from homology"/>
<dbReference type="AlphaFoldDB" id="A0A2N0AHT8"/>
<dbReference type="PANTHER" id="PTHR11699">
    <property type="entry name" value="ALDEHYDE DEHYDROGENASE-RELATED"/>
    <property type="match status" value="1"/>
</dbReference>
<dbReference type="Proteomes" id="UP000232145">
    <property type="component" value="Unassembled WGS sequence"/>
</dbReference>
<evidence type="ECO:0000256" key="1">
    <source>
        <dbReference type="ARBA" id="ARBA00009986"/>
    </source>
</evidence>
<dbReference type="EC" id="1.2.1.19" evidence="6"/>
<dbReference type="OrthoDB" id="9762913at2"/>
<dbReference type="Pfam" id="PF00171">
    <property type="entry name" value="Aldedh"/>
    <property type="match status" value="1"/>
</dbReference>
<dbReference type="PROSITE" id="PS00687">
    <property type="entry name" value="ALDEHYDE_DEHYDR_GLU"/>
    <property type="match status" value="1"/>
</dbReference>
<dbReference type="Gene3D" id="3.40.309.10">
    <property type="entry name" value="Aldehyde Dehydrogenase, Chain A, domain 2"/>
    <property type="match status" value="1"/>
</dbReference>
<dbReference type="RefSeq" id="WP_100744328.1">
    <property type="nucleotide sequence ID" value="NZ_NPDW01000002.1"/>
</dbReference>
<keyword evidence="2 4" id="KW-0560">Oxidoreductase</keyword>
<dbReference type="InterPro" id="IPR029510">
    <property type="entry name" value="Ald_DH_CS_GLU"/>
</dbReference>
<evidence type="ECO:0000259" key="5">
    <source>
        <dbReference type="Pfam" id="PF00171"/>
    </source>
</evidence>
<dbReference type="CDD" id="cd07092">
    <property type="entry name" value="ALDH_ABALDH-YdcW"/>
    <property type="match status" value="1"/>
</dbReference>
<protein>
    <submittedName>
        <fullName evidence="6">Gamma-aminobutyraldehyde dehydrogenase</fullName>
        <ecNumber evidence="6">1.2.1.19</ecNumber>
    </submittedName>
</protein>
<keyword evidence="7" id="KW-1185">Reference proteome</keyword>
<evidence type="ECO:0000256" key="4">
    <source>
        <dbReference type="RuleBase" id="RU003345"/>
    </source>
</evidence>
<feature type="domain" description="Aldehyde dehydrogenase" evidence="5">
    <location>
        <begin position="12"/>
        <end position="476"/>
    </location>
</feature>
<dbReference type="GO" id="GO:0019145">
    <property type="term" value="F:aminobutyraldehyde dehydrogenase (NAD+) activity"/>
    <property type="evidence" value="ECO:0007669"/>
    <property type="project" value="UniProtKB-EC"/>
</dbReference>
<reference evidence="6 7" key="1">
    <citation type="submission" date="2017-07" db="EMBL/GenBank/DDBJ databases">
        <title>Leptospira spp. isolated from tropical soils.</title>
        <authorList>
            <person name="Thibeaux R."/>
            <person name="Iraola G."/>
            <person name="Ferres I."/>
            <person name="Bierque E."/>
            <person name="Girault D."/>
            <person name="Soupe-Gilbert M.-E."/>
            <person name="Picardeau M."/>
            <person name="Goarant C."/>
        </authorList>
    </citation>
    <scope>NUCLEOTIDE SEQUENCE [LARGE SCALE GENOMIC DNA]</scope>
    <source>
        <strain evidence="6 7">FH2-B-A1</strain>
    </source>
</reference>
<dbReference type="FunFam" id="3.40.309.10:FF:000012">
    <property type="entry name" value="Betaine aldehyde dehydrogenase"/>
    <property type="match status" value="1"/>
</dbReference>
<comment type="similarity">
    <text evidence="1 4">Belongs to the aldehyde dehydrogenase family.</text>
</comment>
<dbReference type="InterPro" id="IPR016163">
    <property type="entry name" value="Ald_DH_C"/>
</dbReference>
<name>A0A2N0AHT8_9LEPT</name>
<evidence type="ECO:0000313" key="6">
    <source>
        <dbReference type="EMBL" id="PJZ83868.1"/>
    </source>
</evidence>
<sequence length="481" mass="51794">MKEYKLWIDGKWTNTSGGKLMDIEDPATGKKIAKVIDASVADVDKAAKAAHKAFYDGRWSGLTPGERSKAIWKLADLLEEKTKEFAKAESLNAGKPYKNLSLAGDIPFAVDNIRFFATAARDVHGSRANEYQPGYTSILRREPVGVVGQIAPWNYPLLMAVWKFGPALAAGCTIILKPAPGTPITSLMLAELTKKAGIPDGVINIVTGGNATGQAIVDHPLVRMVSLTGSTGTGKNIMKSASDSLKRVHLELGGKAPLLVFDDVDVNLFAAKATFGATCNSGQDCTAATRIIVPKSLQKKITNAVVDAMKAVQVGDPFNDKTEMGPLISAIHRERVLGFMDRAKKQGAKILTGGSIPKGLDKGYFFAPTVITDVKQNYDIVQNEIFGPVLTIQTYDKEEEGIKLANDVNYGLASSIWTKDIARAMRVAKQFEFGTVWINDHLPLASETPHGGFKQSGFGKDLSIESVGDYLITKHVMVGGV</sequence>
<dbReference type="EMBL" id="NPDX01000004">
    <property type="protein sequence ID" value="PJZ83868.1"/>
    <property type="molecule type" value="Genomic_DNA"/>
</dbReference>
<accession>A0A2N0AHT8</accession>
<dbReference type="FunFam" id="3.40.605.10:FF:000001">
    <property type="entry name" value="Aldehyde dehydrogenase 1"/>
    <property type="match status" value="1"/>
</dbReference>
<dbReference type="NCBIfam" id="NF010000">
    <property type="entry name" value="PRK13473.1"/>
    <property type="match status" value="1"/>
</dbReference>
<dbReference type="InterPro" id="IPR015590">
    <property type="entry name" value="Aldehyde_DH_dom"/>
</dbReference>
<dbReference type="InterPro" id="IPR015657">
    <property type="entry name" value="Aminobutyraldehyde_DH"/>
</dbReference>
<dbReference type="SUPFAM" id="SSF53720">
    <property type="entry name" value="ALDH-like"/>
    <property type="match status" value="1"/>
</dbReference>
<dbReference type="InterPro" id="IPR016162">
    <property type="entry name" value="Ald_DH_N"/>
</dbReference>
<organism evidence="6 7">
    <name type="scientific">Leptospira harrisiae</name>
    <dbReference type="NCBI Taxonomy" id="2023189"/>
    <lineage>
        <taxon>Bacteria</taxon>
        <taxon>Pseudomonadati</taxon>
        <taxon>Spirochaetota</taxon>
        <taxon>Spirochaetia</taxon>
        <taxon>Leptospirales</taxon>
        <taxon>Leptospiraceae</taxon>
        <taxon>Leptospira</taxon>
    </lineage>
</organism>